<organism evidence="3">
    <name type="scientific">Sipha flava</name>
    <name type="common">yellow sugarcane aphid</name>
    <dbReference type="NCBI Taxonomy" id="143950"/>
    <lineage>
        <taxon>Eukaryota</taxon>
        <taxon>Metazoa</taxon>
        <taxon>Ecdysozoa</taxon>
        <taxon>Arthropoda</taxon>
        <taxon>Hexapoda</taxon>
        <taxon>Insecta</taxon>
        <taxon>Pterygota</taxon>
        <taxon>Neoptera</taxon>
        <taxon>Paraneoptera</taxon>
        <taxon>Hemiptera</taxon>
        <taxon>Sternorrhyncha</taxon>
        <taxon>Aphidomorpha</taxon>
        <taxon>Aphidoidea</taxon>
        <taxon>Aphididae</taxon>
        <taxon>Sipha</taxon>
    </lineage>
</organism>
<accession>A0A2S2QNQ9</accession>
<evidence type="ECO:0000256" key="2">
    <source>
        <dbReference type="SAM" id="Phobius"/>
    </source>
</evidence>
<protein>
    <submittedName>
        <fullName evidence="3">Uncharacterized protein</fullName>
    </submittedName>
</protein>
<keyword evidence="2" id="KW-1133">Transmembrane helix</keyword>
<keyword evidence="2" id="KW-0812">Transmembrane</keyword>
<name>A0A2S2QNQ9_9HEMI</name>
<feature type="region of interest" description="Disordered" evidence="1">
    <location>
        <begin position="110"/>
        <end position="150"/>
    </location>
</feature>
<dbReference type="AlphaFoldDB" id="A0A2S2QNQ9"/>
<keyword evidence="2" id="KW-0472">Membrane</keyword>
<gene>
    <name evidence="3" type="ORF">g.88723</name>
</gene>
<proteinExistence type="predicted"/>
<reference evidence="3" key="1">
    <citation type="submission" date="2018-04" db="EMBL/GenBank/DDBJ databases">
        <title>Transcriptome assembly of Sipha flava.</title>
        <authorList>
            <person name="Scully E.D."/>
            <person name="Geib S.M."/>
            <person name="Palmer N.A."/>
            <person name="Koch K."/>
            <person name="Bradshaw J."/>
            <person name="Heng-Moss T."/>
            <person name="Sarath G."/>
        </authorList>
    </citation>
    <scope>NUCLEOTIDE SEQUENCE</scope>
</reference>
<dbReference type="EMBL" id="GGMS01010162">
    <property type="protein sequence ID" value="MBY79365.1"/>
    <property type="molecule type" value="Transcribed_RNA"/>
</dbReference>
<sequence length="290" mass="32743">MTDDPVELLKNRCVATCARTRLVLRGPWLKCHPGGRGETRFVRSISFRRLEKRSRKAERRRKIFPCRPKGKSNPRTVIRRRCVVKMFLFLLFRGTRTVVFIYNNVTTPFPPRGSTVRPRNAAHSSPRTLSVETPLAPEEKSSSHRHHDKRQSFVGSYRYARSLPFPGNPCFGLGKNDPYRGGRAPFSRAKVPPPLPVSDTPMPRAFSTGKTLFTRGKSIRSTANGRWPCTVYSPAIISAAKINVVIILIIIVFVSTQSRPTQILARRYARASFAGSTRRSITILSRVGVR</sequence>
<evidence type="ECO:0000313" key="3">
    <source>
        <dbReference type="EMBL" id="MBY79365.1"/>
    </source>
</evidence>
<feature type="compositionally biased region" description="Polar residues" evidence="1">
    <location>
        <begin position="122"/>
        <end position="131"/>
    </location>
</feature>
<feature type="transmembrane region" description="Helical" evidence="2">
    <location>
        <begin position="231"/>
        <end position="254"/>
    </location>
</feature>
<evidence type="ECO:0000256" key="1">
    <source>
        <dbReference type="SAM" id="MobiDB-lite"/>
    </source>
</evidence>